<dbReference type="PANTHER" id="PTHR35527">
    <property type="entry name" value="CHOLOYLGLYCINE HYDROLASE"/>
    <property type="match status" value="1"/>
</dbReference>
<sequence length="113" mass="12859">MCTAITYVSKDHYFGRNFDYEISYNEVVTITPRNYKFSFREVGNLDHHFAIIGIAAGIADYPLYYDAINEKGLGMAGLNFSGYADYKKIEEGKENVSPFEFIPLGIGPMLYCR</sequence>
<evidence type="ECO:0000256" key="2">
    <source>
        <dbReference type="ARBA" id="ARBA00022801"/>
    </source>
</evidence>
<dbReference type="GO" id="GO:0045302">
    <property type="term" value="F:choloylglycine hydrolase activity"/>
    <property type="evidence" value="ECO:0007669"/>
    <property type="project" value="UniProtKB-EC"/>
</dbReference>
<dbReference type="SUPFAM" id="SSF56235">
    <property type="entry name" value="N-terminal nucleophile aminohydrolases (Ntn hydrolases)"/>
    <property type="match status" value="1"/>
</dbReference>
<dbReference type="AlphaFoldDB" id="A0AAX2KUJ9"/>
<dbReference type="InterPro" id="IPR029055">
    <property type="entry name" value="Ntn_hydrolases_N"/>
</dbReference>
<evidence type="ECO:0000259" key="3">
    <source>
        <dbReference type="Pfam" id="PF02275"/>
    </source>
</evidence>
<evidence type="ECO:0000313" key="4">
    <source>
        <dbReference type="EMBL" id="STQ83236.1"/>
    </source>
</evidence>
<name>A0AAX2KUJ9_ENTFL</name>
<dbReference type="Proteomes" id="UP000254396">
    <property type="component" value="Unassembled WGS sequence"/>
</dbReference>
<evidence type="ECO:0000313" key="5">
    <source>
        <dbReference type="Proteomes" id="UP000254396"/>
    </source>
</evidence>
<dbReference type="EC" id="3.5.1.24" evidence="4"/>
<comment type="similarity">
    <text evidence="1">Belongs to the peptidase C59 family.</text>
</comment>
<organism evidence="4 5">
    <name type="scientific">Enterococcus faecalis</name>
    <name type="common">Streptococcus faecalis</name>
    <dbReference type="NCBI Taxonomy" id="1351"/>
    <lineage>
        <taxon>Bacteria</taxon>
        <taxon>Bacillati</taxon>
        <taxon>Bacillota</taxon>
        <taxon>Bacilli</taxon>
        <taxon>Lactobacillales</taxon>
        <taxon>Enterococcaceae</taxon>
        <taxon>Enterococcus</taxon>
    </lineage>
</organism>
<dbReference type="PANTHER" id="PTHR35527:SF2">
    <property type="entry name" value="HYDROLASE"/>
    <property type="match status" value="1"/>
</dbReference>
<accession>A0AAX2KUJ9</accession>
<comment type="caution">
    <text evidence="4">The sequence shown here is derived from an EMBL/GenBank/DDBJ whole genome shotgun (WGS) entry which is preliminary data.</text>
</comment>
<proteinExistence type="inferred from homology"/>
<dbReference type="EMBL" id="UGIX01000009">
    <property type="protein sequence ID" value="STQ83236.1"/>
    <property type="molecule type" value="Genomic_DNA"/>
</dbReference>
<evidence type="ECO:0000256" key="1">
    <source>
        <dbReference type="ARBA" id="ARBA00006625"/>
    </source>
</evidence>
<keyword evidence="2 4" id="KW-0378">Hydrolase</keyword>
<dbReference type="Pfam" id="PF02275">
    <property type="entry name" value="CBAH"/>
    <property type="match status" value="1"/>
</dbReference>
<gene>
    <name evidence="4" type="primary">cbh_4</name>
    <name evidence="4" type="ORF">NCTC13379_03684</name>
</gene>
<reference evidence="4 5" key="1">
    <citation type="submission" date="2018-06" db="EMBL/GenBank/DDBJ databases">
        <authorList>
            <consortium name="Pathogen Informatics"/>
            <person name="Doyle S."/>
        </authorList>
    </citation>
    <scope>NUCLEOTIDE SEQUENCE [LARGE SCALE GENOMIC DNA]</scope>
    <source>
        <strain evidence="4 5">NCTC13379</strain>
    </source>
</reference>
<dbReference type="InterPro" id="IPR029132">
    <property type="entry name" value="CBAH/NAAA_C"/>
</dbReference>
<dbReference type="InterPro" id="IPR052193">
    <property type="entry name" value="Peptidase_C59"/>
</dbReference>
<feature type="domain" description="Choloylglycine hydrolase/NAAA C-terminal" evidence="3">
    <location>
        <begin position="2"/>
        <end position="103"/>
    </location>
</feature>
<protein>
    <submittedName>
        <fullName evidence="4">Choloylglycine hydrolase</fullName>
        <ecNumber evidence="4">3.5.1.24</ecNumber>
    </submittedName>
</protein>
<dbReference type="Gene3D" id="3.60.60.10">
    <property type="entry name" value="Penicillin V Acylase, Chain A"/>
    <property type="match status" value="1"/>
</dbReference>